<accession>A0A0E0Q1A4</accession>
<dbReference type="OMA" id="ERTLTCC"/>
<dbReference type="AlphaFoldDB" id="A0A0E0Q1A4"/>
<dbReference type="HOGENOM" id="CLU_140652_0_0_1"/>
<sequence length="159" mass="16900">MGPLLGPIFARLTLQLFAFCISILLLPFLSPLLHTAADLRRTPPREAGPRESMQPCRVNERTLTCCASPARPPERLPGDGGASACCAGVRGAAGGSDGGDKKRYSGVQSKSTQVSLLQGKLLVPVEIVEVPPLRIVIRLRWLLNGGALIGVDTTGYRDV</sequence>
<evidence type="ECO:0000313" key="2">
    <source>
        <dbReference type="EnsemblPlants" id="ORUFI06G25630.1"/>
    </source>
</evidence>
<proteinExistence type="predicted"/>
<dbReference type="Gramene" id="ORUFI06G25630.1">
    <property type="protein sequence ID" value="ORUFI06G25630.1"/>
    <property type="gene ID" value="ORUFI06G25630"/>
</dbReference>
<reference evidence="3" key="1">
    <citation type="submission" date="2013-06" db="EMBL/GenBank/DDBJ databases">
        <authorList>
            <person name="Zhao Q."/>
        </authorList>
    </citation>
    <scope>NUCLEOTIDE SEQUENCE</scope>
    <source>
        <strain evidence="3">cv. W1943</strain>
    </source>
</reference>
<name>A0A0E0Q1A4_ORYRU</name>
<protein>
    <submittedName>
        <fullName evidence="2">Uncharacterized protein</fullName>
    </submittedName>
</protein>
<evidence type="ECO:0000256" key="1">
    <source>
        <dbReference type="SAM" id="Phobius"/>
    </source>
</evidence>
<dbReference type="EnsemblPlants" id="ORUFI06G25630.1">
    <property type="protein sequence ID" value="ORUFI06G25630.1"/>
    <property type="gene ID" value="ORUFI06G25630"/>
</dbReference>
<dbReference type="Proteomes" id="UP000008022">
    <property type="component" value="Unassembled WGS sequence"/>
</dbReference>
<reference evidence="2" key="2">
    <citation type="submission" date="2015-06" db="UniProtKB">
        <authorList>
            <consortium name="EnsemblPlants"/>
        </authorList>
    </citation>
    <scope>IDENTIFICATION</scope>
</reference>
<keyword evidence="1" id="KW-1133">Transmembrane helix</keyword>
<feature type="transmembrane region" description="Helical" evidence="1">
    <location>
        <begin position="12"/>
        <end position="33"/>
    </location>
</feature>
<keyword evidence="1" id="KW-0472">Membrane</keyword>
<organism evidence="2 3">
    <name type="scientific">Oryza rufipogon</name>
    <name type="common">Brownbeard rice</name>
    <name type="synonym">Asian wild rice</name>
    <dbReference type="NCBI Taxonomy" id="4529"/>
    <lineage>
        <taxon>Eukaryota</taxon>
        <taxon>Viridiplantae</taxon>
        <taxon>Streptophyta</taxon>
        <taxon>Embryophyta</taxon>
        <taxon>Tracheophyta</taxon>
        <taxon>Spermatophyta</taxon>
        <taxon>Magnoliopsida</taxon>
        <taxon>Liliopsida</taxon>
        <taxon>Poales</taxon>
        <taxon>Poaceae</taxon>
        <taxon>BOP clade</taxon>
        <taxon>Oryzoideae</taxon>
        <taxon>Oryzeae</taxon>
        <taxon>Oryzinae</taxon>
        <taxon>Oryza</taxon>
    </lineage>
</organism>
<evidence type="ECO:0000313" key="3">
    <source>
        <dbReference type="Proteomes" id="UP000008022"/>
    </source>
</evidence>
<keyword evidence="1" id="KW-0812">Transmembrane</keyword>
<keyword evidence="3" id="KW-1185">Reference proteome</keyword>